<dbReference type="PANTHER" id="PTHR24198:SF165">
    <property type="entry name" value="ANKYRIN REPEAT-CONTAINING PROTEIN-RELATED"/>
    <property type="match status" value="1"/>
</dbReference>
<name>A0A6A5YIN0_9PLEO</name>
<evidence type="ECO:0000313" key="5">
    <source>
        <dbReference type="Proteomes" id="UP000799770"/>
    </source>
</evidence>
<evidence type="ECO:0000256" key="1">
    <source>
        <dbReference type="ARBA" id="ARBA00022737"/>
    </source>
</evidence>
<dbReference type="SMART" id="SM00248">
    <property type="entry name" value="ANK"/>
    <property type="match status" value="3"/>
</dbReference>
<keyword evidence="1" id="KW-0677">Repeat</keyword>
<dbReference type="EMBL" id="ML977357">
    <property type="protein sequence ID" value="KAF2107082.1"/>
    <property type="molecule type" value="Genomic_DNA"/>
</dbReference>
<dbReference type="SUPFAM" id="SSF48403">
    <property type="entry name" value="Ankyrin repeat"/>
    <property type="match status" value="1"/>
</dbReference>
<feature type="repeat" description="ANK" evidence="3">
    <location>
        <begin position="213"/>
        <end position="245"/>
    </location>
</feature>
<dbReference type="PROSITE" id="PS50088">
    <property type="entry name" value="ANK_REPEAT"/>
    <property type="match status" value="2"/>
</dbReference>
<dbReference type="AlphaFoldDB" id="A0A6A5YIN0"/>
<keyword evidence="2 3" id="KW-0040">ANK repeat</keyword>
<reference evidence="4" key="1">
    <citation type="journal article" date="2020" name="Stud. Mycol.">
        <title>101 Dothideomycetes genomes: a test case for predicting lifestyles and emergence of pathogens.</title>
        <authorList>
            <person name="Haridas S."/>
            <person name="Albert R."/>
            <person name="Binder M."/>
            <person name="Bloem J."/>
            <person name="Labutti K."/>
            <person name="Salamov A."/>
            <person name="Andreopoulos B."/>
            <person name="Baker S."/>
            <person name="Barry K."/>
            <person name="Bills G."/>
            <person name="Bluhm B."/>
            <person name="Cannon C."/>
            <person name="Castanera R."/>
            <person name="Culley D."/>
            <person name="Daum C."/>
            <person name="Ezra D."/>
            <person name="Gonzalez J."/>
            <person name="Henrissat B."/>
            <person name="Kuo A."/>
            <person name="Liang C."/>
            <person name="Lipzen A."/>
            <person name="Lutzoni F."/>
            <person name="Magnuson J."/>
            <person name="Mondo S."/>
            <person name="Nolan M."/>
            <person name="Ohm R."/>
            <person name="Pangilinan J."/>
            <person name="Park H.-J."/>
            <person name="Ramirez L."/>
            <person name="Alfaro M."/>
            <person name="Sun H."/>
            <person name="Tritt A."/>
            <person name="Yoshinaga Y."/>
            <person name="Zwiers L.-H."/>
            <person name="Turgeon B."/>
            <person name="Goodwin S."/>
            <person name="Spatafora J."/>
            <person name="Crous P."/>
            <person name="Grigoriev I."/>
        </authorList>
    </citation>
    <scope>NUCLEOTIDE SEQUENCE</scope>
    <source>
        <strain evidence="4">CBS 627.86</strain>
    </source>
</reference>
<organism evidence="4 5">
    <name type="scientific">Lophiotrema nucula</name>
    <dbReference type="NCBI Taxonomy" id="690887"/>
    <lineage>
        <taxon>Eukaryota</taxon>
        <taxon>Fungi</taxon>
        <taxon>Dikarya</taxon>
        <taxon>Ascomycota</taxon>
        <taxon>Pezizomycotina</taxon>
        <taxon>Dothideomycetes</taxon>
        <taxon>Pleosporomycetidae</taxon>
        <taxon>Pleosporales</taxon>
        <taxon>Lophiotremataceae</taxon>
        <taxon>Lophiotrema</taxon>
    </lineage>
</organism>
<feature type="repeat" description="ANK" evidence="3">
    <location>
        <begin position="114"/>
        <end position="138"/>
    </location>
</feature>
<dbReference type="PROSITE" id="PS50297">
    <property type="entry name" value="ANK_REP_REGION"/>
    <property type="match status" value="2"/>
</dbReference>
<dbReference type="InterPro" id="IPR002110">
    <property type="entry name" value="Ankyrin_rpt"/>
</dbReference>
<evidence type="ECO:0000256" key="3">
    <source>
        <dbReference type="PROSITE-ProRule" id="PRU00023"/>
    </source>
</evidence>
<dbReference type="InterPro" id="IPR036770">
    <property type="entry name" value="Ankyrin_rpt-contain_sf"/>
</dbReference>
<gene>
    <name evidence="4" type="ORF">BDV96DRAFT_654170</name>
</gene>
<dbReference type="Proteomes" id="UP000799770">
    <property type="component" value="Unassembled WGS sequence"/>
</dbReference>
<proteinExistence type="predicted"/>
<dbReference type="Pfam" id="PF12796">
    <property type="entry name" value="Ank_2"/>
    <property type="match status" value="2"/>
</dbReference>
<evidence type="ECO:0000313" key="4">
    <source>
        <dbReference type="EMBL" id="KAF2107082.1"/>
    </source>
</evidence>
<keyword evidence="5" id="KW-1185">Reference proteome</keyword>
<dbReference type="PANTHER" id="PTHR24198">
    <property type="entry name" value="ANKYRIN REPEAT AND PROTEIN KINASE DOMAIN-CONTAINING PROTEIN"/>
    <property type="match status" value="1"/>
</dbReference>
<evidence type="ECO:0000256" key="2">
    <source>
        <dbReference type="ARBA" id="ARBA00023043"/>
    </source>
</evidence>
<accession>A0A6A5YIN0</accession>
<protein>
    <submittedName>
        <fullName evidence="4">Ankyrin repeat-containing domain protein</fullName>
    </submittedName>
</protein>
<sequence>MATHTLGNKLLAAGTRVRPSLAEVNAVAHSLIDADNLQHSGPAVRLAMAKAASLGHADILRNLLTINSRQYPNAPWNPPIIARKEEIPKEWQLAIYPDFVVSHAGEGGQNIGPPLAVAISLGNVDMVRFLLHKGADPDGMYWIPPNTFLAQAASLPSPDILNFLLERGPDIRNSEALRLAAQHGRVMTAAILLDHGAEIDQGFDGLAEIVYDNGGTALHVTVHCDQQDFVRLLLARGARTDIQDKHGRTARELAALNGKQSLVRLLHS</sequence>
<dbReference type="OrthoDB" id="5369447at2759"/>
<dbReference type="Gene3D" id="1.25.40.20">
    <property type="entry name" value="Ankyrin repeat-containing domain"/>
    <property type="match status" value="2"/>
</dbReference>